<evidence type="ECO:0000256" key="1">
    <source>
        <dbReference type="ARBA" id="ARBA00004370"/>
    </source>
</evidence>
<evidence type="ECO:0000313" key="5">
    <source>
        <dbReference type="EMBL" id="QTC90230.1"/>
    </source>
</evidence>
<dbReference type="Gene3D" id="2.40.160.50">
    <property type="entry name" value="membrane protein fhac: a member of the omp85/tpsb transporter family"/>
    <property type="match status" value="1"/>
</dbReference>
<dbReference type="GO" id="GO:0019867">
    <property type="term" value="C:outer membrane"/>
    <property type="evidence" value="ECO:0007669"/>
    <property type="project" value="InterPro"/>
</dbReference>
<gene>
    <name evidence="5" type="ORF">IFJ75_13175</name>
</gene>
<dbReference type="KEGG" id="bgoe:IFJ75_13175"/>
<sequence>MPFPSFRFPSVAVAARPLPGLRKWAVLALGLGLAGTARSAGAQEAFAPPPPSDGSSSPQVSAAETPKETPLAATTRKPHDFSFVALPIPVSNPTIGSGFAVGAGALYKAGGSDKPWVTGLAFLYTNTESWGLALVQKAYIDDDRFRVVGAVGGGEFHIDYYGIGPNAGDRDVSVPITQDAVFVGAQALMRVRPHLYAGLQYRYLDMSTSLHIDPPPFPDLRPPDAELESVSSALGLSAEYDTRDSEYQTSSGIYATGVWLVADTAIGSDRDYSRGEARINGYHRLDPKSVLAWRGSVCIAGDDAPFYDICNYGSQNDLRGYASGQYRDRAMVAIQTEYRRHLFGRFGGVVFAGVGGIGPDLGSVTDAFLPAGGVGLRFEASKKYGVNVGVDYAVGKDSSAFYFRIGEAF</sequence>
<name>A0A975BZ73_9CAUL</name>
<organism evidence="5 6">
    <name type="scientific">Brevundimonas goettingensis</name>
    <dbReference type="NCBI Taxonomy" id="2774190"/>
    <lineage>
        <taxon>Bacteria</taxon>
        <taxon>Pseudomonadati</taxon>
        <taxon>Pseudomonadota</taxon>
        <taxon>Alphaproteobacteria</taxon>
        <taxon>Caulobacterales</taxon>
        <taxon>Caulobacteraceae</taxon>
        <taxon>Brevundimonas</taxon>
    </lineage>
</organism>
<reference evidence="5" key="1">
    <citation type="submission" date="2020-09" db="EMBL/GenBank/DDBJ databases">
        <title>Brevundimonas sp. LVF2 isolated from a puddle in Goettingen, Germany.</title>
        <authorList>
            <person name="Friedrich I."/>
            <person name="Klassen A."/>
            <person name="Hannes N."/>
            <person name="Schneider D."/>
            <person name="Hertel R."/>
            <person name="Daniel R."/>
        </authorList>
    </citation>
    <scope>NUCLEOTIDE SEQUENCE</scope>
    <source>
        <strain evidence="5">LVF2</strain>
    </source>
</reference>
<keyword evidence="2" id="KW-0472">Membrane</keyword>
<evidence type="ECO:0000259" key="4">
    <source>
        <dbReference type="Pfam" id="PF01103"/>
    </source>
</evidence>
<protein>
    <submittedName>
        <fullName evidence="5">BamA/TamA family outer membrane protein</fullName>
    </submittedName>
</protein>
<feature type="compositionally biased region" description="Low complexity" evidence="3">
    <location>
        <begin position="53"/>
        <end position="63"/>
    </location>
</feature>
<dbReference type="EMBL" id="CP062222">
    <property type="protein sequence ID" value="QTC90230.1"/>
    <property type="molecule type" value="Genomic_DNA"/>
</dbReference>
<accession>A0A975BZ73</accession>
<evidence type="ECO:0000256" key="2">
    <source>
        <dbReference type="ARBA" id="ARBA00023136"/>
    </source>
</evidence>
<dbReference type="AlphaFoldDB" id="A0A975BZ73"/>
<comment type="subcellular location">
    <subcellularLocation>
        <location evidence="1">Membrane</location>
    </subcellularLocation>
</comment>
<dbReference type="InterPro" id="IPR000184">
    <property type="entry name" value="Bac_surfAg_D15"/>
</dbReference>
<evidence type="ECO:0000313" key="6">
    <source>
        <dbReference type="Proteomes" id="UP000663918"/>
    </source>
</evidence>
<proteinExistence type="predicted"/>
<dbReference type="Pfam" id="PF01103">
    <property type="entry name" value="Omp85"/>
    <property type="match status" value="1"/>
</dbReference>
<keyword evidence="6" id="KW-1185">Reference proteome</keyword>
<evidence type="ECO:0000256" key="3">
    <source>
        <dbReference type="SAM" id="MobiDB-lite"/>
    </source>
</evidence>
<dbReference type="RefSeq" id="WP_207868651.1">
    <property type="nucleotide sequence ID" value="NZ_CP062222.1"/>
</dbReference>
<feature type="region of interest" description="Disordered" evidence="3">
    <location>
        <begin position="41"/>
        <end position="74"/>
    </location>
</feature>
<feature type="domain" description="Bacterial surface antigen (D15)" evidence="4">
    <location>
        <begin position="223"/>
        <end position="409"/>
    </location>
</feature>
<dbReference type="Proteomes" id="UP000663918">
    <property type="component" value="Chromosome"/>
</dbReference>